<organism evidence="8 9">
    <name type="scientific">Purpureocillium takamizusanense</name>
    <dbReference type="NCBI Taxonomy" id="2060973"/>
    <lineage>
        <taxon>Eukaryota</taxon>
        <taxon>Fungi</taxon>
        <taxon>Dikarya</taxon>
        <taxon>Ascomycota</taxon>
        <taxon>Pezizomycotina</taxon>
        <taxon>Sordariomycetes</taxon>
        <taxon>Hypocreomycetidae</taxon>
        <taxon>Hypocreales</taxon>
        <taxon>Ophiocordycipitaceae</taxon>
        <taxon>Purpureocillium</taxon>
    </lineage>
</organism>
<keyword evidence="3" id="KW-0479">Metal-binding</keyword>
<comment type="similarity">
    <text evidence="1">Belongs to the peptidase M20A family.</text>
</comment>
<dbReference type="GO" id="GO:0004181">
    <property type="term" value="F:metallocarboxypeptidase activity"/>
    <property type="evidence" value="ECO:0007669"/>
    <property type="project" value="UniProtKB-EC"/>
</dbReference>
<keyword evidence="4 8" id="KW-0378">Hydrolase</keyword>
<dbReference type="KEGG" id="ptkz:JDV02_003344"/>
<feature type="signal peptide" evidence="6">
    <location>
        <begin position="1"/>
        <end position="19"/>
    </location>
</feature>
<dbReference type="PROSITE" id="PS00758">
    <property type="entry name" value="ARGE_DAPE_CPG2_1"/>
    <property type="match status" value="1"/>
</dbReference>
<name>A0A9Q8QCY1_9HYPO</name>
<dbReference type="GeneID" id="72065304"/>
<proteinExistence type="inferred from homology"/>
<evidence type="ECO:0000313" key="8">
    <source>
        <dbReference type="EMBL" id="UNI16962.1"/>
    </source>
</evidence>
<keyword evidence="2" id="KW-0645">Protease</keyword>
<protein>
    <submittedName>
        <fullName evidence="8">Gly-Xaa carboxypeptidase</fullName>
        <ecNumber evidence="8">3.4.17.4</ecNumber>
    </submittedName>
</protein>
<dbReference type="RefSeq" id="XP_047840443.1">
    <property type="nucleotide sequence ID" value="XM_047984469.1"/>
</dbReference>
<evidence type="ECO:0000256" key="3">
    <source>
        <dbReference type="ARBA" id="ARBA00022723"/>
    </source>
</evidence>
<dbReference type="GO" id="GO:0000328">
    <property type="term" value="C:fungal-type vacuole lumen"/>
    <property type="evidence" value="ECO:0007669"/>
    <property type="project" value="TreeGrafter"/>
</dbReference>
<dbReference type="GO" id="GO:0051603">
    <property type="term" value="P:proteolysis involved in protein catabolic process"/>
    <property type="evidence" value="ECO:0007669"/>
    <property type="project" value="TreeGrafter"/>
</dbReference>
<keyword evidence="9" id="KW-1185">Reference proteome</keyword>
<dbReference type="Gene3D" id="3.30.70.360">
    <property type="match status" value="1"/>
</dbReference>
<reference evidence="8" key="1">
    <citation type="submission" date="2021-11" db="EMBL/GenBank/DDBJ databases">
        <title>Purpureocillium_takamizusanense_genome.</title>
        <authorList>
            <person name="Nguyen N.-H."/>
        </authorList>
    </citation>
    <scope>NUCLEOTIDE SEQUENCE</scope>
    <source>
        <strain evidence="8">PT3</strain>
    </source>
</reference>
<evidence type="ECO:0000256" key="6">
    <source>
        <dbReference type="SAM" id="SignalP"/>
    </source>
</evidence>
<keyword evidence="6" id="KW-0732">Signal</keyword>
<dbReference type="PANTHER" id="PTHR45962">
    <property type="entry name" value="N-FATTY-ACYL-AMINO ACID SYNTHASE/HYDROLASE PM20D1"/>
    <property type="match status" value="1"/>
</dbReference>
<evidence type="ECO:0000259" key="7">
    <source>
        <dbReference type="Pfam" id="PF07687"/>
    </source>
</evidence>
<dbReference type="Proteomes" id="UP000829364">
    <property type="component" value="Chromosome 2"/>
</dbReference>
<dbReference type="AlphaFoldDB" id="A0A9Q8QCY1"/>
<dbReference type="Pfam" id="PF07687">
    <property type="entry name" value="M20_dimer"/>
    <property type="match status" value="1"/>
</dbReference>
<dbReference type="InterPro" id="IPR047177">
    <property type="entry name" value="Pept_M20A"/>
</dbReference>
<dbReference type="InterPro" id="IPR011650">
    <property type="entry name" value="Peptidase_M20_dimer"/>
</dbReference>
<dbReference type="EC" id="3.4.17.4" evidence="8"/>
<dbReference type="SUPFAM" id="SSF53187">
    <property type="entry name" value="Zn-dependent exopeptidases"/>
    <property type="match status" value="1"/>
</dbReference>
<keyword evidence="8" id="KW-0121">Carboxypeptidase</keyword>
<evidence type="ECO:0000256" key="1">
    <source>
        <dbReference type="ARBA" id="ARBA00006247"/>
    </source>
</evidence>
<evidence type="ECO:0000256" key="4">
    <source>
        <dbReference type="ARBA" id="ARBA00022801"/>
    </source>
</evidence>
<evidence type="ECO:0000313" key="9">
    <source>
        <dbReference type="Proteomes" id="UP000829364"/>
    </source>
</evidence>
<feature type="chain" id="PRO_5040409803" evidence="6">
    <location>
        <begin position="20"/>
        <end position="392"/>
    </location>
</feature>
<keyword evidence="5" id="KW-0862">Zinc</keyword>
<dbReference type="Gene3D" id="3.40.630.10">
    <property type="entry name" value="Zn peptidases"/>
    <property type="match status" value="1"/>
</dbReference>
<dbReference type="InterPro" id="IPR001261">
    <property type="entry name" value="ArgE/DapE_CS"/>
</dbReference>
<dbReference type="OrthoDB" id="3064516at2759"/>
<dbReference type="Pfam" id="PF01546">
    <property type="entry name" value="Peptidase_M20"/>
    <property type="match status" value="1"/>
</dbReference>
<evidence type="ECO:0000256" key="2">
    <source>
        <dbReference type="ARBA" id="ARBA00022670"/>
    </source>
</evidence>
<dbReference type="EMBL" id="CP086355">
    <property type="protein sequence ID" value="UNI16962.1"/>
    <property type="molecule type" value="Genomic_DNA"/>
</dbReference>
<dbReference type="GO" id="GO:0046872">
    <property type="term" value="F:metal ion binding"/>
    <property type="evidence" value="ECO:0007669"/>
    <property type="project" value="UniProtKB-KW"/>
</dbReference>
<dbReference type="FunFam" id="3.40.630.10:FF:000027">
    <property type="entry name" value="N-fatty-acyl-amino acid synthase/hydrolase PM20D1"/>
    <property type="match status" value="1"/>
</dbReference>
<evidence type="ECO:0000256" key="5">
    <source>
        <dbReference type="ARBA" id="ARBA00022833"/>
    </source>
</evidence>
<dbReference type="InterPro" id="IPR002933">
    <property type="entry name" value="Peptidase_M20"/>
</dbReference>
<gene>
    <name evidence="8" type="ORF">JDV02_003344</name>
</gene>
<dbReference type="PANTHER" id="PTHR45962:SF1">
    <property type="entry name" value="N-FATTY-ACYL-AMINO ACID SYNTHASE_HYDROLASE PM20D1"/>
    <property type="match status" value="1"/>
</dbReference>
<accession>A0A9Q8QCY1</accession>
<feature type="domain" description="Peptidase M20 dimerisation" evidence="7">
    <location>
        <begin position="260"/>
        <end position="391"/>
    </location>
</feature>
<sequence length="392" mass="42792">MTLAKLCLVAGLALGSAGALVPSKAAQSPLSSHFKCDLPPPLDPSWDHLPSADELYSSREALIRQVERHAGIVEIDTICYDDLGPFNQDVRWLPFYDLHDRLRDTYPTVYERAHLEVVNTFGLLFTVHGSDPDLKPILLAAHQDVVPVADPSAWTYPPFSAHFDGSWLWGRGSFDDKDALTAIMSSMEELLSEDDFRPERTILLAFGFDEECSGLRGAAHIADRLLHRYGEDGLAMVHDEGGLGLQTVHDVMYALPAVYEKGYLDVWFDLNVVGGHSSTPTPHTGIGMMAQLVDKLESNPFPPKIIEGGPIYQSLVCAAKYSPDLVPGLGHLLDKGDLDTVAKIVADARVDTHYLIATSQAVDIINGGQKINALPEVTTLGVNYRIAPQDSA</sequence>